<evidence type="ECO:0000313" key="2">
    <source>
        <dbReference type="Proteomes" id="UP001308179"/>
    </source>
</evidence>
<evidence type="ECO:0008006" key="3">
    <source>
        <dbReference type="Google" id="ProtNLM"/>
    </source>
</evidence>
<gene>
    <name evidence="1" type="ORF">LTR32_000694</name>
</gene>
<accession>A0ABR0LFB6</accession>
<evidence type="ECO:0000313" key="1">
    <source>
        <dbReference type="EMBL" id="KAK5147944.1"/>
    </source>
</evidence>
<dbReference type="SUPFAM" id="SSF109604">
    <property type="entry name" value="HD-domain/PDEase-like"/>
    <property type="match status" value="1"/>
</dbReference>
<dbReference type="PANTHER" id="PTHR40202:SF1">
    <property type="entry name" value="HD DOMAIN-CONTAINING PROTEIN"/>
    <property type="match status" value="1"/>
</dbReference>
<sequence>MLNTKGQGDYIGESISQLAHSLQAAHLAKTHDADDETVLSALLHDIGQFLGAEEVKSIAHEIGEEYLLGLGFSHKVGALVGSHVAAKRYLCAVDPAYHDTLSEASKQSLIFQGGPMQGEELQQWAASPWCEDMCELRKWDDGAKHPGLVVPEAESYKRMMLQHLSR</sequence>
<proteinExistence type="predicted"/>
<dbReference type="Proteomes" id="UP001308179">
    <property type="component" value="Unassembled WGS sequence"/>
</dbReference>
<keyword evidence="2" id="KW-1185">Reference proteome</keyword>
<name>A0ABR0LFB6_9PEZI</name>
<organism evidence="1 2">
    <name type="scientific">Rachicladosporium monterosium</name>
    <dbReference type="NCBI Taxonomy" id="1507873"/>
    <lineage>
        <taxon>Eukaryota</taxon>
        <taxon>Fungi</taxon>
        <taxon>Dikarya</taxon>
        <taxon>Ascomycota</taxon>
        <taxon>Pezizomycotina</taxon>
        <taxon>Dothideomycetes</taxon>
        <taxon>Dothideomycetidae</taxon>
        <taxon>Cladosporiales</taxon>
        <taxon>Cladosporiaceae</taxon>
        <taxon>Rachicladosporium</taxon>
    </lineage>
</organism>
<dbReference type="Gene3D" id="1.10.3210.10">
    <property type="entry name" value="Hypothetical protein af1432"/>
    <property type="match status" value="1"/>
</dbReference>
<protein>
    <recommendedName>
        <fullName evidence="3">HD domain-containing protein</fullName>
    </recommendedName>
</protein>
<dbReference type="PANTHER" id="PTHR40202">
    <property type="match status" value="1"/>
</dbReference>
<dbReference type="EMBL" id="JAVRRR010000020">
    <property type="protein sequence ID" value="KAK5147944.1"/>
    <property type="molecule type" value="Genomic_DNA"/>
</dbReference>
<comment type="caution">
    <text evidence="1">The sequence shown here is derived from an EMBL/GenBank/DDBJ whole genome shotgun (WGS) entry which is preliminary data.</text>
</comment>
<dbReference type="InterPro" id="IPR052567">
    <property type="entry name" value="OP_Dioxygenase"/>
</dbReference>
<reference evidence="1 2" key="1">
    <citation type="submission" date="2023-08" db="EMBL/GenBank/DDBJ databases">
        <title>Black Yeasts Isolated from many extreme environments.</title>
        <authorList>
            <person name="Coleine C."/>
            <person name="Stajich J.E."/>
            <person name="Selbmann L."/>
        </authorList>
    </citation>
    <scope>NUCLEOTIDE SEQUENCE [LARGE SCALE GENOMIC DNA]</scope>
    <source>
        <strain evidence="1 2">CCFEE 5386</strain>
    </source>
</reference>